<protein>
    <submittedName>
        <fullName evidence="1">Uncharacterized protein</fullName>
    </submittedName>
</protein>
<sequence length="164" mass="19277">MVFLLIFKITTPLSDYLQTTKLDYVQAWRLVSTAQNELEAQAENIYLELELSSKRVRKIKKMPGELADEEETAVTEEDKFRIKVFNVIVDKLNQSMTNRFADHKNLYLHLSCFDRKRFSELKKGLTSNAFDKICDLIPTIDKRQVNRRARIVCLRLFPDIFVND</sequence>
<organism evidence="1 2">
    <name type="scientific">Dryococelus australis</name>
    <dbReference type="NCBI Taxonomy" id="614101"/>
    <lineage>
        <taxon>Eukaryota</taxon>
        <taxon>Metazoa</taxon>
        <taxon>Ecdysozoa</taxon>
        <taxon>Arthropoda</taxon>
        <taxon>Hexapoda</taxon>
        <taxon>Insecta</taxon>
        <taxon>Pterygota</taxon>
        <taxon>Neoptera</taxon>
        <taxon>Polyneoptera</taxon>
        <taxon>Phasmatodea</taxon>
        <taxon>Verophasmatodea</taxon>
        <taxon>Anareolatae</taxon>
        <taxon>Phasmatidae</taxon>
        <taxon>Eurycanthinae</taxon>
        <taxon>Dryococelus</taxon>
    </lineage>
</organism>
<comment type="caution">
    <text evidence="1">The sequence shown here is derived from an EMBL/GenBank/DDBJ whole genome shotgun (WGS) entry which is preliminary data.</text>
</comment>
<dbReference type="EMBL" id="JARBHB010000007">
    <property type="protein sequence ID" value="KAJ8879415.1"/>
    <property type="molecule type" value="Genomic_DNA"/>
</dbReference>
<proteinExistence type="predicted"/>
<accession>A0ABQ9H587</accession>
<evidence type="ECO:0000313" key="1">
    <source>
        <dbReference type="EMBL" id="KAJ8879415.1"/>
    </source>
</evidence>
<evidence type="ECO:0000313" key="2">
    <source>
        <dbReference type="Proteomes" id="UP001159363"/>
    </source>
</evidence>
<name>A0ABQ9H587_9NEOP</name>
<keyword evidence="2" id="KW-1185">Reference proteome</keyword>
<gene>
    <name evidence="1" type="ORF">PR048_020023</name>
</gene>
<dbReference type="Proteomes" id="UP001159363">
    <property type="component" value="Chromosome 6"/>
</dbReference>
<reference evidence="1 2" key="1">
    <citation type="submission" date="2023-02" db="EMBL/GenBank/DDBJ databases">
        <title>LHISI_Scaffold_Assembly.</title>
        <authorList>
            <person name="Stuart O.P."/>
            <person name="Cleave R."/>
            <person name="Magrath M.J.L."/>
            <person name="Mikheyev A.S."/>
        </authorList>
    </citation>
    <scope>NUCLEOTIDE SEQUENCE [LARGE SCALE GENOMIC DNA]</scope>
    <source>
        <strain evidence="1">Daus_M_001</strain>
        <tissue evidence="1">Leg muscle</tissue>
    </source>
</reference>